<comment type="caution">
    <text evidence="2">The sequence shown here is derived from an EMBL/GenBank/DDBJ whole genome shotgun (WGS) entry which is preliminary data.</text>
</comment>
<dbReference type="Proteomes" id="UP000721861">
    <property type="component" value="Unassembled WGS sequence"/>
</dbReference>
<protein>
    <recommendedName>
        <fullName evidence="4">DUF4856 domain-containing protein</fullName>
    </recommendedName>
</protein>
<name>A0ABS5KG00_9BACT</name>
<organism evidence="2 3">
    <name type="scientific">Carboxylicivirga mesophila</name>
    <dbReference type="NCBI Taxonomy" id="1166478"/>
    <lineage>
        <taxon>Bacteria</taxon>
        <taxon>Pseudomonadati</taxon>
        <taxon>Bacteroidota</taxon>
        <taxon>Bacteroidia</taxon>
        <taxon>Marinilabiliales</taxon>
        <taxon>Marinilabiliaceae</taxon>
        <taxon>Carboxylicivirga</taxon>
    </lineage>
</organism>
<feature type="chain" id="PRO_5045487021" description="DUF4856 domain-containing protein" evidence="1">
    <location>
        <begin position="23"/>
        <end position="417"/>
    </location>
</feature>
<proteinExistence type="predicted"/>
<keyword evidence="3" id="KW-1185">Reference proteome</keyword>
<keyword evidence="1" id="KW-0732">Signal</keyword>
<reference evidence="2 3" key="1">
    <citation type="journal article" date="2014" name="Int. J. Syst. Evol. Microbiol.">
        <title>Carboxylicivirga gen. nov. in the family Marinilabiliaceae with two novel species, Carboxylicivirga mesophila sp. nov. and Carboxylicivirga taeanensis sp. nov., and reclassification of Cytophaga fermentans as Saccharicrinis fermentans gen. nov., comb. nov.</title>
        <authorList>
            <person name="Yang S.H."/>
            <person name="Seo H.S."/>
            <person name="Woo J.H."/>
            <person name="Oh H.M."/>
            <person name="Jang H."/>
            <person name="Lee J.H."/>
            <person name="Kim S.J."/>
            <person name="Kwon K.K."/>
        </authorList>
    </citation>
    <scope>NUCLEOTIDE SEQUENCE [LARGE SCALE GENOMIC DNA]</scope>
    <source>
        <strain evidence="2 3">JCM 18290</strain>
    </source>
</reference>
<gene>
    <name evidence="2" type="ORF">KEM09_20205</name>
</gene>
<evidence type="ECO:0008006" key="4">
    <source>
        <dbReference type="Google" id="ProtNLM"/>
    </source>
</evidence>
<dbReference type="EMBL" id="JAGUCN010000033">
    <property type="protein sequence ID" value="MBS2213742.1"/>
    <property type="molecule type" value="Genomic_DNA"/>
</dbReference>
<sequence>MKKMKWLSAMLIAGLVAFTACSDDENKEVFSDLSPEQHKKEIENEGIALVQKLDAAKNLKTFDVIDAFFTNMDAVGTQPTLAVQFGLNEIVSLANGVKSTVNLKGALVEQSRATEMFAEEAGIFLWDAEVQDWELLETSSTEATFRFMINGQDAEISVYDFTAKDATHQDEYAEMVVELPLTLNAHVKLNDVVLTSFSLAAEWHADDTPKHIQEIITLEDFSFESELTNTSSTIGTSASFNYLNDVIYANGISIDGEFSYNEIFDTMPQDGSGMDAIFTQQVIEKSNIWFQLGNIKLEGIFDVKGFIDAYIDEVGNLPQNPTEDDMENLLVKLINEYAILYVRYADTKEIIAKGEFYLKEVEDYYGGTYNEPALNMVFGDGSKVTVDEFVNSGFSGLITEIENLVAALEASYGAPVQ</sequence>
<dbReference type="RefSeq" id="WP_212231340.1">
    <property type="nucleotide sequence ID" value="NZ_JAGUCN010000033.1"/>
</dbReference>
<evidence type="ECO:0000313" key="3">
    <source>
        <dbReference type="Proteomes" id="UP000721861"/>
    </source>
</evidence>
<evidence type="ECO:0000256" key="1">
    <source>
        <dbReference type="SAM" id="SignalP"/>
    </source>
</evidence>
<evidence type="ECO:0000313" key="2">
    <source>
        <dbReference type="EMBL" id="MBS2213742.1"/>
    </source>
</evidence>
<feature type="signal peptide" evidence="1">
    <location>
        <begin position="1"/>
        <end position="22"/>
    </location>
</feature>
<accession>A0ABS5KG00</accession>
<dbReference type="PROSITE" id="PS51257">
    <property type="entry name" value="PROKAR_LIPOPROTEIN"/>
    <property type="match status" value="1"/>
</dbReference>